<dbReference type="PROSITE" id="PS51471">
    <property type="entry name" value="FE2OG_OXY"/>
    <property type="match status" value="1"/>
</dbReference>
<dbReference type="SUPFAM" id="SSF51197">
    <property type="entry name" value="Clavaminate synthase-like"/>
    <property type="match status" value="1"/>
</dbReference>
<sequence length="199" mass="22905">MELFFPDPTENLLPYDGEAYYHGVVFSPVEIERCMEYFLNRVPWRNDEVVMFGKHLVTARKTAWFSDDFTFYTYSGTTKTAHPLSPELLFLKEKAEVLTGGKYNSCLLNLYHTGAEGMGWHSDNESSIIAGSSIASLSFGARRKFSFKHKRSKETVSLFLEDGGLLDMRGTTQENWVHQLPKTTRIDQPRVNLTFRLMR</sequence>
<dbReference type="PANTHER" id="PTHR31212">
    <property type="entry name" value="ALPHA-KETOGLUTARATE-DEPENDENT DIOXYGENASE ALKB HOMOLOG 3"/>
    <property type="match status" value="1"/>
</dbReference>
<dbReference type="Pfam" id="PF13532">
    <property type="entry name" value="2OG-FeII_Oxy_2"/>
    <property type="match status" value="1"/>
</dbReference>
<comment type="caution">
    <text evidence="2">The sequence shown here is derived from an EMBL/GenBank/DDBJ whole genome shotgun (WGS) entry which is preliminary data.</text>
</comment>
<dbReference type="Proteomes" id="UP001597375">
    <property type="component" value="Unassembled WGS sequence"/>
</dbReference>
<feature type="domain" description="Fe2OG dioxygenase" evidence="1">
    <location>
        <begin position="102"/>
        <end position="199"/>
    </location>
</feature>
<organism evidence="2 3">
    <name type="scientific">Luteolibacter algae</name>
    <dbReference type="NCBI Taxonomy" id="454151"/>
    <lineage>
        <taxon>Bacteria</taxon>
        <taxon>Pseudomonadati</taxon>
        <taxon>Verrucomicrobiota</taxon>
        <taxon>Verrucomicrobiia</taxon>
        <taxon>Verrucomicrobiales</taxon>
        <taxon>Verrucomicrobiaceae</taxon>
        <taxon>Luteolibacter</taxon>
    </lineage>
</organism>
<accession>A0ABW5DA32</accession>
<gene>
    <name evidence="2" type="ORF">ACFSSA_13180</name>
</gene>
<dbReference type="Gene3D" id="2.60.120.590">
    <property type="entry name" value="Alpha-ketoglutarate-dependent dioxygenase AlkB-like"/>
    <property type="match status" value="1"/>
</dbReference>
<dbReference type="EMBL" id="JBHUIT010000031">
    <property type="protein sequence ID" value="MFD2257629.1"/>
    <property type="molecule type" value="Genomic_DNA"/>
</dbReference>
<keyword evidence="2" id="KW-0560">Oxidoreductase</keyword>
<keyword evidence="2" id="KW-0223">Dioxygenase</keyword>
<evidence type="ECO:0000313" key="2">
    <source>
        <dbReference type="EMBL" id="MFD2257629.1"/>
    </source>
</evidence>
<dbReference type="InterPro" id="IPR032854">
    <property type="entry name" value="ALKBH3"/>
</dbReference>
<proteinExistence type="predicted"/>
<dbReference type="GO" id="GO:0051213">
    <property type="term" value="F:dioxygenase activity"/>
    <property type="evidence" value="ECO:0007669"/>
    <property type="project" value="UniProtKB-KW"/>
</dbReference>
<dbReference type="InterPro" id="IPR005123">
    <property type="entry name" value="Oxoglu/Fe-dep_dioxygenase_dom"/>
</dbReference>
<dbReference type="RefSeq" id="WP_386820953.1">
    <property type="nucleotide sequence ID" value="NZ_JBHUIT010000031.1"/>
</dbReference>
<dbReference type="InterPro" id="IPR037151">
    <property type="entry name" value="AlkB-like_sf"/>
</dbReference>
<name>A0ABW5DA32_9BACT</name>
<dbReference type="PANTHER" id="PTHR31212:SF4">
    <property type="entry name" value="ALPHA-KETOGLUTARATE-DEPENDENT DIOXYGENASE ALKB HOMOLOG 3"/>
    <property type="match status" value="1"/>
</dbReference>
<reference evidence="3" key="1">
    <citation type="journal article" date="2019" name="Int. J. Syst. Evol. Microbiol.">
        <title>The Global Catalogue of Microorganisms (GCM) 10K type strain sequencing project: providing services to taxonomists for standard genome sequencing and annotation.</title>
        <authorList>
            <consortium name="The Broad Institute Genomics Platform"/>
            <consortium name="The Broad Institute Genome Sequencing Center for Infectious Disease"/>
            <person name="Wu L."/>
            <person name="Ma J."/>
        </authorList>
    </citation>
    <scope>NUCLEOTIDE SEQUENCE [LARGE SCALE GENOMIC DNA]</scope>
    <source>
        <strain evidence="3">CGMCC 4.7106</strain>
    </source>
</reference>
<evidence type="ECO:0000313" key="3">
    <source>
        <dbReference type="Proteomes" id="UP001597375"/>
    </source>
</evidence>
<protein>
    <submittedName>
        <fullName evidence="2">Alpha-ketoglutarate-dependent dioxygenase AlkB family protein</fullName>
    </submittedName>
</protein>
<keyword evidence="3" id="KW-1185">Reference proteome</keyword>
<evidence type="ECO:0000259" key="1">
    <source>
        <dbReference type="PROSITE" id="PS51471"/>
    </source>
</evidence>
<dbReference type="InterPro" id="IPR027450">
    <property type="entry name" value="AlkB-like"/>
</dbReference>